<keyword evidence="1" id="KW-0812">Transmembrane</keyword>
<feature type="transmembrane region" description="Helical" evidence="1">
    <location>
        <begin position="231"/>
        <end position="249"/>
    </location>
</feature>
<dbReference type="EMBL" id="JADBEC010000002">
    <property type="protein sequence ID" value="MBE1508842.1"/>
    <property type="molecule type" value="Genomic_DNA"/>
</dbReference>
<keyword evidence="1" id="KW-0472">Membrane</keyword>
<protein>
    <recommendedName>
        <fullName evidence="4">Transmembrane protein</fullName>
    </recommendedName>
</protein>
<feature type="transmembrane region" description="Helical" evidence="1">
    <location>
        <begin position="146"/>
        <end position="169"/>
    </location>
</feature>
<keyword evidence="3" id="KW-1185">Reference proteome</keyword>
<feature type="transmembrane region" description="Helical" evidence="1">
    <location>
        <begin position="85"/>
        <end position="105"/>
    </location>
</feature>
<proteinExistence type="predicted"/>
<keyword evidence="1" id="KW-1133">Transmembrane helix</keyword>
<sequence>MMPVGTTLSRWTMSYFGAALSYLLLAECLLAAGVWTPSLDVAEPGALAIVHAVTLGWLLLLMIGSLLQFAPVLTGSDRPASRFDLIIFAGMVAGPALLMLGFHLISLGSFAAGPVMIAASTTISVSIAAASLSLSALLWRGRHVHAASLIVLVGIGCLLITTAFGALFALTISGQVEAPEIVAYGMDAVAFHASFGLGGWMTFAAIGVSYKLLPMFLLSNDMRRAQLIRRSSTLAVLLLSTAAISAAFAPGFARAAFLSAAVLFALIVAAYLFEICGTYRARRRPALELNTLGSLPAFAMLGLSVSLLALSLFLHAETRIVSAIVYLFVFGWLTGFGLAQLLKIVPFLTWIEAFGPLLGRRPTPKLGELVNGRRAGVWLGLFYLSVVGAAITLCLGSDVGFRMFAVVQTASTFALIVELVLARTLANVPPRIKSAPFHKPALFVAANHRGNANGSIP</sequence>
<dbReference type="InterPro" id="IPR036927">
    <property type="entry name" value="Cyt_c_oxase-like_su1_sf"/>
</dbReference>
<evidence type="ECO:0000313" key="3">
    <source>
        <dbReference type="Proteomes" id="UP000620262"/>
    </source>
</evidence>
<organism evidence="2 3">
    <name type="scientific">Rhizobium viscosum</name>
    <name type="common">Arthrobacter viscosus</name>
    <dbReference type="NCBI Taxonomy" id="1673"/>
    <lineage>
        <taxon>Bacteria</taxon>
        <taxon>Pseudomonadati</taxon>
        <taxon>Pseudomonadota</taxon>
        <taxon>Alphaproteobacteria</taxon>
        <taxon>Hyphomicrobiales</taxon>
        <taxon>Rhizobiaceae</taxon>
        <taxon>Rhizobium/Agrobacterium group</taxon>
        <taxon>Rhizobium</taxon>
    </lineage>
</organism>
<feature type="transmembrane region" description="Helical" evidence="1">
    <location>
        <begin position="375"/>
        <end position="393"/>
    </location>
</feature>
<reference evidence="2 3" key="1">
    <citation type="submission" date="2020-10" db="EMBL/GenBank/DDBJ databases">
        <title>Sequencing the genomes of 1000 actinobacteria strains.</title>
        <authorList>
            <person name="Klenk H.-P."/>
        </authorList>
    </citation>
    <scope>NUCLEOTIDE SEQUENCE [LARGE SCALE GENOMIC DNA]</scope>
    <source>
        <strain evidence="2 3">DSM 7307</strain>
    </source>
</reference>
<feature type="transmembrane region" description="Helical" evidence="1">
    <location>
        <begin position="117"/>
        <end position="139"/>
    </location>
</feature>
<feature type="transmembrane region" description="Helical" evidence="1">
    <location>
        <begin position="294"/>
        <end position="314"/>
    </location>
</feature>
<gene>
    <name evidence="2" type="ORF">H4W29_006087</name>
</gene>
<evidence type="ECO:0000313" key="2">
    <source>
        <dbReference type="EMBL" id="MBE1508842.1"/>
    </source>
</evidence>
<dbReference type="Gene3D" id="1.20.210.10">
    <property type="entry name" value="Cytochrome c oxidase-like, subunit I domain"/>
    <property type="match status" value="1"/>
</dbReference>
<evidence type="ECO:0008006" key="4">
    <source>
        <dbReference type="Google" id="ProtNLM"/>
    </source>
</evidence>
<feature type="transmembrane region" description="Helical" evidence="1">
    <location>
        <begin position="255"/>
        <end position="273"/>
    </location>
</feature>
<feature type="transmembrane region" description="Helical" evidence="1">
    <location>
        <begin position="399"/>
        <end position="421"/>
    </location>
</feature>
<dbReference type="RefSeq" id="WP_192732374.1">
    <property type="nucleotide sequence ID" value="NZ_BAAAVL010000011.1"/>
</dbReference>
<feature type="transmembrane region" description="Helical" evidence="1">
    <location>
        <begin position="320"/>
        <end position="342"/>
    </location>
</feature>
<accession>A0ABR9J047</accession>
<name>A0ABR9J047_RHIVS</name>
<feature type="transmembrane region" description="Helical" evidence="1">
    <location>
        <begin position="47"/>
        <end position="73"/>
    </location>
</feature>
<comment type="caution">
    <text evidence="2">The sequence shown here is derived from an EMBL/GenBank/DDBJ whole genome shotgun (WGS) entry which is preliminary data.</text>
</comment>
<evidence type="ECO:0000256" key="1">
    <source>
        <dbReference type="SAM" id="Phobius"/>
    </source>
</evidence>
<dbReference type="Proteomes" id="UP000620262">
    <property type="component" value="Unassembled WGS sequence"/>
</dbReference>
<feature type="transmembrane region" description="Helical" evidence="1">
    <location>
        <begin position="189"/>
        <end position="210"/>
    </location>
</feature>